<sequence>MDNIDAQKDYVSMWHQLTFAELKGSLVLAYHRCHQFILDLWFLTDFETGVWVKEYSIQTGSINLGLTDDYHVKPLLVLADGRLVICVRSTGLLFICDPQTSTFTKVEMDMGQLDSVGSYTGSLLSLQGGDMV</sequence>
<dbReference type="EMBL" id="GBRH01234960">
    <property type="protein sequence ID" value="JAD62935.1"/>
    <property type="molecule type" value="Transcribed_RNA"/>
</dbReference>
<evidence type="ECO:0008006" key="2">
    <source>
        <dbReference type="Google" id="ProtNLM"/>
    </source>
</evidence>
<reference evidence="1" key="1">
    <citation type="submission" date="2014-09" db="EMBL/GenBank/DDBJ databases">
        <authorList>
            <person name="Magalhaes I.L.F."/>
            <person name="Oliveira U."/>
            <person name="Santos F.R."/>
            <person name="Vidigal T.H.D.A."/>
            <person name="Brescovit A.D."/>
            <person name="Santos A.J."/>
        </authorList>
    </citation>
    <scope>NUCLEOTIDE SEQUENCE</scope>
    <source>
        <tissue evidence="1">Shoot tissue taken approximately 20 cm above the soil surface</tissue>
    </source>
</reference>
<proteinExistence type="predicted"/>
<accession>A0A0A9BNW1</accession>
<organism evidence="1">
    <name type="scientific">Arundo donax</name>
    <name type="common">Giant reed</name>
    <name type="synonym">Donax arundinaceus</name>
    <dbReference type="NCBI Taxonomy" id="35708"/>
    <lineage>
        <taxon>Eukaryota</taxon>
        <taxon>Viridiplantae</taxon>
        <taxon>Streptophyta</taxon>
        <taxon>Embryophyta</taxon>
        <taxon>Tracheophyta</taxon>
        <taxon>Spermatophyta</taxon>
        <taxon>Magnoliopsida</taxon>
        <taxon>Liliopsida</taxon>
        <taxon>Poales</taxon>
        <taxon>Poaceae</taxon>
        <taxon>PACMAD clade</taxon>
        <taxon>Arundinoideae</taxon>
        <taxon>Arundineae</taxon>
        <taxon>Arundo</taxon>
    </lineage>
</organism>
<evidence type="ECO:0000313" key="1">
    <source>
        <dbReference type="EMBL" id="JAD62935.1"/>
    </source>
</evidence>
<protein>
    <recommendedName>
        <fullName evidence="2">F-box associated domain-containing protein</fullName>
    </recommendedName>
</protein>
<name>A0A0A9BNW1_ARUDO</name>
<dbReference type="AlphaFoldDB" id="A0A0A9BNW1"/>
<reference evidence="1" key="2">
    <citation type="journal article" date="2015" name="Data Brief">
        <title>Shoot transcriptome of the giant reed, Arundo donax.</title>
        <authorList>
            <person name="Barrero R.A."/>
            <person name="Guerrero F.D."/>
            <person name="Moolhuijzen P."/>
            <person name="Goolsby J.A."/>
            <person name="Tidwell J."/>
            <person name="Bellgard S.E."/>
            <person name="Bellgard M.I."/>
        </authorList>
    </citation>
    <scope>NUCLEOTIDE SEQUENCE</scope>
    <source>
        <tissue evidence="1">Shoot tissue taken approximately 20 cm above the soil surface</tissue>
    </source>
</reference>